<name>A0A4P2QX16_SORCE</name>
<organism evidence="1 2">
    <name type="scientific">Sorangium cellulosum</name>
    <name type="common">Polyangium cellulosum</name>
    <dbReference type="NCBI Taxonomy" id="56"/>
    <lineage>
        <taxon>Bacteria</taxon>
        <taxon>Pseudomonadati</taxon>
        <taxon>Myxococcota</taxon>
        <taxon>Polyangia</taxon>
        <taxon>Polyangiales</taxon>
        <taxon>Polyangiaceae</taxon>
        <taxon>Sorangium</taxon>
    </lineage>
</organism>
<dbReference type="InterPro" id="IPR038128">
    <property type="entry name" value="Gamma_PGA_hydro_sf"/>
</dbReference>
<protein>
    <submittedName>
        <fullName evidence="1">Uncharacterized protein</fullName>
    </submittedName>
</protein>
<dbReference type="AlphaFoldDB" id="A0A4P2QX16"/>
<sequence length="512" mass="54512">MTNSHEGSSPRGAPVLVMMSAAFALLSGCYSAVDAGDAEPVQEAISGLTLTGQTFRSVSFSSGTPSERCRVPPVDPSATPKVPIFAPNTQITIKRRGLLMGICTVESTTSSDPTVFEMNEVAYGNRVYWALYDDPTPPYTTLPEIEVSNEYAPGAAPALAAPATSMADAQTTSWTNHGVMEYTYRSPSAGVVYTVAHPTERGAFDQVKLIHESDTTRNGVWAVAINGNSQSGATQSYHITSTQISPLSFPGMNTFITDPLPYSVSFHASSDSSCVNTHVRVGGRMEAAFRQGMAEIVRDELASVASGLTVTWSRGCDAGAGLDNFVNKMARRSRGVQIEQRFSEIGGVPARRDAVARAVKSVYDCLLDAPDVLSESPGDPANPTTFLADSVDASYAGGSVCPRFVAEVDLVKTASGHTHSIRPTVCEAGDQVHVDYYWYNEPQVAYERLGGGDITYDAACTPTYAVDNVNFQFDYIDPGNLAIGSSGKTRIRAVARAKSAGGALKAVRFEID</sequence>
<evidence type="ECO:0000313" key="1">
    <source>
        <dbReference type="EMBL" id="AUX34093.1"/>
    </source>
</evidence>
<dbReference type="Proteomes" id="UP000295497">
    <property type="component" value="Chromosome"/>
</dbReference>
<dbReference type="EMBL" id="CP012672">
    <property type="protein sequence ID" value="AUX34093.1"/>
    <property type="molecule type" value="Genomic_DNA"/>
</dbReference>
<accession>A0A4P2QX16</accession>
<reference evidence="1 2" key="1">
    <citation type="submission" date="2015-09" db="EMBL/GenBank/DDBJ databases">
        <title>Sorangium comparison.</title>
        <authorList>
            <person name="Zaburannyi N."/>
            <person name="Bunk B."/>
            <person name="Overmann J."/>
            <person name="Mueller R."/>
        </authorList>
    </citation>
    <scope>NUCLEOTIDE SEQUENCE [LARGE SCALE GENOMIC DNA]</scope>
    <source>
        <strain evidence="1 2">So ce836</strain>
    </source>
</reference>
<gene>
    <name evidence="1" type="ORF">SOCE836_062610</name>
</gene>
<dbReference type="Gene3D" id="3.40.630.100">
    <property type="entry name" value="Poly-gamma-glutamate hydrolase, zinc-binding motif"/>
    <property type="match status" value="1"/>
</dbReference>
<evidence type="ECO:0000313" key="2">
    <source>
        <dbReference type="Proteomes" id="UP000295497"/>
    </source>
</evidence>
<proteinExistence type="predicted"/>